<accession>B0C1M2</accession>
<name>B0C1M2_ACAM1</name>
<dbReference type="OrthoDB" id="9828713at2"/>
<dbReference type="AlphaFoldDB" id="B0C1M2"/>
<gene>
    <name evidence="1" type="ordered locus">AM1_5917</name>
</gene>
<evidence type="ECO:0000313" key="2">
    <source>
        <dbReference type="Proteomes" id="UP000000268"/>
    </source>
</evidence>
<proteinExistence type="predicted"/>
<reference evidence="1 2" key="1">
    <citation type="journal article" date="2008" name="Proc. Natl. Acad. Sci. U.S.A.">
        <title>Niche adaptation and genome expansion in the chlorophyll d-producing cyanobacterium Acaryochloris marina.</title>
        <authorList>
            <person name="Swingley W.D."/>
            <person name="Chen M."/>
            <person name="Cheung P.C."/>
            <person name="Conrad A.L."/>
            <person name="Dejesa L.C."/>
            <person name="Hao J."/>
            <person name="Honchak B.M."/>
            <person name="Karbach L.E."/>
            <person name="Kurdoglu A."/>
            <person name="Lahiri S."/>
            <person name="Mastrian S.D."/>
            <person name="Miyashita H."/>
            <person name="Page L."/>
            <person name="Ramakrishna P."/>
            <person name="Satoh S."/>
            <person name="Sattley W.M."/>
            <person name="Shimada Y."/>
            <person name="Taylor H.L."/>
            <person name="Tomo T."/>
            <person name="Tsuchiya T."/>
            <person name="Wang Z.T."/>
            <person name="Raymond J."/>
            <person name="Mimuro M."/>
            <person name="Blankenship R.E."/>
            <person name="Touchman J.W."/>
        </authorList>
    </citation>
    <scope>NUCLEOTIDE SEQUENCE [LARGE SCALE GENOMIC DNA]</scope>
    <source>
        <strain evidence="2">MBIC 11017</strain>
    </source>
</reference>
<sequence length="115" mass="12954">MVTIEDIKVFFQRNISLSRQTPQESSSRIPIIESWIGLEKAGRLIIKGRLYGHPKHSVGAKIITSTIQGYFAGAGHVYVKTRNSLYELGQPCNELGFLKEISGDQHPEQVTIWNE</sequence>
<evidence type="ECO:0000313" key="1">
    <source>
        <dbReference type="EMBL" id="ABW30856.1"/>
    </source>
</evidence>
<organism evidence="1 2">
    <name type="scientific">Acaryochloris marina (strain MBIC 11017)</name>
    <dbReference type="NCBI Taxonomy" id="329726"/>
    <lineage>
        <taxon>Bacteria</taxon>
        <taxon>Bacillati</taxon>
        <taxon>Cyanobacteriota</taxon>
        <taxon>Cyanophyceae</taxon>
        <taxon>Acaryochloridales</taxon>
        <taxon>Acaryochloridaceae</taxon>
        <taxon>Acaryochloris</taxon>
    </lineage>
</organism>
<dbReference type="HOGENOM" id="CLU_167330_0_0_3"/>
<keyword evidence="2" id="KW-1185">Reference proteome</keyword>
<protein>
    <submittedName>
        <fullName evidence="1">Uncharacterized protein</fullName>
    </submittedName>
</protein>
<dbReference type="KEGG" id="amr:AM1_5917"/>
<dbReference type="EMBL" id="CP000828">
    <property type="protein sequence ID" value="ABW30856.1"/>
    <property type="molecule type" value="Genomic_DNA"/>
</dbReference>
<dbReference type="Proteomes" id="UP000000268">
    <property type="component" value="Chromosome"/>
</dbReference>